<dbReference type="EMBL" id="JACHJS010000001">
    <property type="protein sequence ID" value="MBB4968669.1"/>
    <property type="molecule type" value="Genomic_DNA"/>
</dbReference>
<dbReference type="RefSeq" id="WP_184674394.1">
    <property type="nucleotide sequence ID" value="NZ_BAABAI010000006.1"/>
</dbReference>
<evidence type="ECO:0000259" key="2">
    <source>
        <dbReference type="SMART" id="SM00829"/>
    </source>
</evidence>
<evidence type="ECO:0000256" key="1">
    <source>
        <dbReference type="ARBA" id="ARBA00023002"/>
    </source>
</evidence>
<dbReference type="CDD" id="cd05288">
    <property type="entry name" value="PGDH"/>
    <property type="match status" value="1"/>
</dbReference>
<dbReference type="PANTHER" id="PTHR43205:SF7">
    <property type="entry name" value="PROSTAGLANDIN REDUCTASE 1"/>
    <property type="match status" value="1"/>
</dbReference>
<dbReference type="Gene3D" id="3.40.50.720">
    <property type="entry name" value="NAD(P)-binding Rossmann-like Domain"/>
    <property type="match status" value="1"/>
</dbReference>
<proteinExistence type="predicted"/>
<dbReference type="InterPro" id="IPR011032">
    <property type="entry name" value="GroES-like_sf"/>
</dbReference>
<dbReference type="AlphaFoldDB" id="A0A7W7T8U0"/>
<dbReference type="GO" id="GO:0016628">
    <property type="term" value="F:oxidoreductase activity, acting on the CH-CH group of donors, NAD or NADP as acceptor"/>
    <property type="evidence" value="ECO:0007669"/>
    <property type="project" value="InterPro"/>
</dbReference>
<keyword evidence="4" id="KW-1185">Reference proteome</keyword>
<keyword evidence="1" id="KW-0560">Oxidoreductase</keyword>
<name>A0A7W7T8U0_9PSEU</name>
<dbReference type="InterPro" id="IPR013149">
    <property type="entry name" value="ADH-like_C"/>
</dbReference>
<evidence type="ECO:0000313" key="3">
    <source>
        <dbReference type="EMBL" id="MBB4968669.1"/>
    </source>
</evidence>
<protein>
    <recommendedName>
        <fullName evidence="2">Enoyl reductase (ER) domain-containing protein</fullName>
    </recommendedName>
</protein>
<organism evidence="3 4">
    <name type="scientific">Saccharothrix violaceirubra</name>
    <dbReference type="NCBI Taxonomy" id="413306"/>
    <lineage>
        <taxon>Bacteria</taxon>
        <taxon>Bacillati</taxon>
        <taxon>Actinomycetota</taxon>
        <taxon>Actinomycetes</taxon>
        <taxon>Pseudonocardiales</taxon>
        <taxon>Pseudonocardiaceae</taxon>
        <taxon>Saccharothrix</taxon>
    </lineage>
</organism>
<gene>
    <name evidence="3" type="ORF">F4559_006028</name>
</gene>
<comment type="caution">
    <text evidence="3">The sequence shown here is derived from an EMBL/GenBank/DDBJ whole genome shotgun (WGS) entry which is preliminary data.</text>
</comment>
<dbReference type="Pfam" id="PF00107">
    <property type="entry name" value="ADH_zinc_N"/>
    <property type="match status" value="1"/>
</dbReference>
<dbReference type="Gene3D" id="3.90.180.10">
    <property type="entry name" value="Medium-chain alcohol dehydrogenases, catalytic domain"/>
    <property type="match status" value="1"/>
</dbReference>
<evidence type="ECO:0000313" key="4">
    <source>
        <dbReference type="Proteomes" id="UP000542674"/>
    </source>
</evidence>
<dbReference type="SMART" id="SM00829">
    <property type="entry name" value="PKS_ER"/>
    <property type="match status" value="1"/>
</dbReference>
<sequence length="332" mass="35148">MSAPTTAREFRLASRPTGYPTREDFTLAEVAVPEPGPGQILVRNRYLSVDPYMRGRMNAGESYIAPFEVGEPLEGGAVGEVVASGSDEFAVGDAVWHFLGWREYALVDASAAQRLDAPSSHYLGILGMPGLTAYVGLVGIAPVRAGDTVFVSGAAGAVGAAAGQIARRLGAGRVVGSAGSPEKVRLLVEEFGFDAAFDYHDGDLAGQLREAAPDGVDVYFDNVGGEHLEAALEVANAHARFALCGWISGYNTEPVGVRNLGLVVGKRVTLRGYLVRDHEEEYGEAFRRDVSAWLSDGGLKYRETITDGFENTPGAFIGLLRGENVGKAVVAL</sequence>
<dbReference type="SUPFAM" id="SSF50129">
    <property type="entry name" value="GroES-like"/>
    <property type="match status" value="1"/>
</dbReference>
<dbReference type="FunFam" id="3.40.50.720:FF:000121">
    <property type="entry name" value="Prostaglandin reductase 2"/>
    <property type="match status" value="1"/>
</dbReference>
<reference evidence="3 4" key="1">
    <citation type="submission" date="2020-08" db="EMBL/GenBank/DDBJ databases">
        <title>Sequencing the genomes of 1000 actinobacteria strains.</title>
        <authorList>
            <person name="Klenk H.-P."/>
        </authorList>
    </citation>
    <scope>NUCLEOTIDE SEQUENCE [LARGE SCALE GENOMIC DNA]</scope>
    <source>
        <strain evidence="3 4">DSM 45084</strain>
    </source>
</reference>
<feature type="domain" description="Enoyl reductase (ER)" evidence="2">
    <location>
        <begin position="21"/>
        <end position="330"/>
    </location>
</feature>
<dbReference type="InterPro" id="IPR036291">
    <property type="entry name" value="NAD(P)-bd_dom_sf"/>
</dbReference>
<accession>A0A7W7T8U0</accession>
<dbReference type="SUPFAM" id="SSF51735">
    <property type="entry name" value="NAD(P)-binding Rossmann-fold domains"/>
    <property type="match status" value="1"/>
</dbReference>
<dbReference type="InterPro" id="IPR041694">
    <property type="entry name" value="ADH_N_2"/>
</dbReference>
<dbReference type="Proteomes" id="UP000542674">
    <property type="component" value="Unassembled WGS sequence"/>
</dbReference>
<dbReference type="Pfam" id="PF16884">
    <property type="entry name" value="ADH_N_2"/>
    <property type="match status" value="1"/>
</dbReference>
<dbReference type="InterPro" id="IPR045010">
    <property type="entry name" value="MDR_fam"/>
</dbReference>
<dbReference type="InterPro" id="IPR020843">
    <property type="entry name" value="ER"/>
</dbReference>
<dbReference type="PANTHER" id="PTHR43205">
    <property type="entry name" value="PROSTAGLANDIN REDUCTASE"/>
    <property type="match status" value="1"/>
</dbReference>